<dbReference type="EMBL" id="JARIHO010000015">
    <property type="protein sequence ID" value="KAJ7349887.1"/>
    <property type="molecule type" value="Genomic_DNA"/>
</dbReference>
<name>A0AAD7ET11_9AGAR</name>
<sequence>MTEGYQAPKGADTMVRSDSSAEMDMGSGNKQTQRDDSIWEVKGAPKGNGRGRSKMKGNVVHCSVKGRKCNERTTKKALTIIALAVSPLLRAPPSSSRAPRPRILARTRQTSVLRIPPVSCAITPSTSPPSALPSPTHADNPWACNALRSSFTTHENQAEQSTPPACDPAVRDLACEGVDVTSVGIVVGCEVGMRRAKGGVKMRDQSSEHYEGRMILPARTLVLRKDRGQRHSKLRNLGRASLRAVAAGVHKGAESRAARKSGASCGAGASRYGEGPREKNQCTTAVDRVRELLRSTVQRGIRSDSPRFSHLHSRSPVPCPVANPAHAANPLRSQSAGAPPTRDLPGGRRLHIRSQAAPEVPESRAPKPLAARPSALACAGRVHARPDSAMQTRRYGAMFMPRGRGEGYVAGFGDEKAIGGRAGFARGYTRMLSTHTAWCQSPR</sequence>
<evidence type="ECO:0000256" key="1">
    <source>
        <dbReference type="SAM" id="MobiDB-lite"/>
    </source>
</evidence>
<feature type="region of interest" description="Disordered" evidence="1">
    <location>
        <begin position="253"/>
        <end position="281"/>
    </location>
</feature>
<keyword evidence="3" id="KW-1185">Reference proteome</keyword>
<organism evidence="2 3">
    <name type="scientific">Mycena albidolilacea</name>
    <dbReference type="NCBI Taxonomy" id="1033008"/>
    <lineage>
        <taxon>Eukaryota</taxon>
        <taxon>Fungi</taxon>
        <taxon>Dikarya</taxon>
        <taxon>Basidiomycota</taxon>
        <taxon>Agaricomycotina</taxon>
        <taxon>Agaricomycetes</taxon>
        <taxon>Agaricomycetidae</taxon>
        <taxon>Agaricales</taxon>
        <taxon>Marasmiineae</taxon>
        <taxon>Mycenaceae</taxon>
        <taxon>Mycena</taxon>
    </lineage>
</organism>
<evidence type="ECO:0000313" key="3">
    <source>
        <dbReference type="Proteomes" id="UP001218218"/>
    </source>
</evidence>
<feature type="region of interest" description="Disordered" evidence="1">
    <location>
        <begin position="300"/>
        <end position="348"/>
    </location>
</feature>
<dbReference type="AlphaFoldDB" id="A0AAD7ET11"/>
<reference evidence="2" key="1">
    <citation type="submission" date="2023-03" db="EMBL/GenBank/DDBJ databases">
        <title>Massive genome expansion in bonnet fungi (Mycena s.s.) driven by repeated elements and novel gene families across ecological guilds.</title>
        <authorList>
            <consortium name="Lawrence Berkeley National Laboratory"/>
            <person name="Harder C.B."/>
            <person name="Miyauchi S."/>
            <person name="Viragh M."/>
            <person name="Kuo A."/>
            <person name="Thoen E."/>
            <person name="Andreopoulos B."/>
            <person name="Lu D."/>
            <person name="Skrede I."/>
            <person name="Drula E."/>
            <person name="Henrissat B."/>
            <person name="Morin E."/>
            <person name="Kohler A."/>
            <person name="Barry K."/>
            <person name="LaButti K."/>
            <person name="Morin E."/>
            <person name="Salamov A."/>
            <person name="Lipzen A."/>
            <person name="Mereny Z."/>
            <person name="Hegedus B."/>
            <person name="Baldrian P."/>
            <person name="Stursova M."/>
            <person name="Weitz H."/>
            <person name="Taylor A."/>
            <person name="Grigoriev I.V."/>
            <person name="Nagy L.G."/>
            <person name="Martin F."/>
            <person name="Kauserud H."/>
        </authorList>
    </citation>
    <scope>NUCLEOTIDE SEQUENCE</scope>
    <source>
        <strain evidence="2">CBHHK002</strain>
    </source>
</reference>
<comment type="caution">
    <text evidence="2">The sequence shown here is derived from an EMBL/GenBank/DDBJ whole genome shotgun (WGS) entry which is preliminary data.</text>
</comment>
<evidence type="ECO:0000313" key="2">
    <source>
        <dbReference type="EMBL" id="KAJ7349887.1"/>
    </source>
</evidence>
<gene>
    <name evidence="2" type="ORF">DFH08DRAFT_807224</name>
</gene>
<dbReference type="Proteomes" id="UP001218218">
    <property type="component" value="Unassembled WGS sequence"/>
</dbReference>
<accession>A0AAD7ET11</accession>
<feature type="region of interest" description="Disordered" evidence="1">
    <location>
        <begin position="1"/>
        <end position="56"/>
    </location>
</feature>
<proteinExistence type="predicted"/>
<protein>
    <submittedName>
        <fullName evidence="2">Uncharacterized protein</fullName>
    </submittedName>
</protein>